<evidence type="ECO:0000259" key="2">
    <source>
        <dbReference type="Pfam" id="PF13490"/>
    </source>
</evidence>
<organism evidence="3 4">
    <name type="scientific">Paraburkholderia translucens</name>
    <dbReference type="NCBI Taxonomy" id="2886945"/>
    <lineage>
        <taxon>Bacteria</taxon>
        <taxon>Pseudomonadati</taxon>
        <taxon>Pseudomonadota</taxon>
        <taxon>Betaproteobacteria</taxon>
        <taxon>Burkholderiales</taxon>
        <taxon>Burkholderiaceae</taxon>
        <taxon>Paraburkholderia</taxon>
    </lineage>
</organism>
<gene>
    <name evidence="3" type="ORF">LJ655_11270</name>
</gene>
<keyword evidence="4" id="KW-1185">Reference proteome</keyword>
<dbReference type="Pfam" id="PF13490">
    <property type="entry name" value="zf-HC2"/>
    <property type="match status" value="1"/>
</dbReference>
<dbReference type="EMBL" id="JAJITC010000005">
    <property type="protein sequence ID" value="MCC8402466.1"/>
    <property type="molecule type" value="Genomic_DNA"/>
</dbReference>
<evidence type="ECO:0000256" key="1">
    <source>
        <dbReference type="SAM" id="MobiDB-lite"/>
    </source>
</evidence>
<feature type="domain" description="Putative zinc-finger" evidence="2">
    <location>
        <begin position="4"/>
        <end position="29"/>
    </location>
</feature>
<feature type="compositionally biased region" description="Basic residues" evidence="1">
    <location>
        <begin position="52"/>
        <end position="62"/>
    </location>
</feature>
<proteinExistence type="predicted"/>
<feature type="region of interest" description="Disordered" evidence="1">
    <location>
        <begin position="49"/>
        <end position="83"/>
    </location>
</feature>
<dbReference type="InterPro" id="IPR027383">
    <property type="entry name" value="Znf_put"/>
</dbReference>
<reference evidence="3 4" key="1">
    <citation type="submission" date="2021-11" db="EMBL/GenBank/DDBJ databases">
        <authorList>
            <person name="Oh E.-T."/>
            <person name="Kim S.-B."/>
        </authorList>
    </citation>
    <scope>NUCLEOTIDE SEQUENCE [LARGE SCALE GENOMIC DNA]</scope>
    <source>
        <strain evidence="3 4">MMS20-SJTN17</strain>
    </source>
</reference>
<accession>A0ABS8KCH1</accession>
<evidence type="ECO:0000313" key="3">
    <source>
        <dbReference type="EMBL" id="MCC8402466.1"/>
    </source>
</evidence>
<dbReference type="RefSeq" id="WP_230561323.1">
    <property type="nucleotide sequence ID" value="NZ_JAJITC010000005.1"/>
</dbReference>
<name>A0ABS8KCH1_9BURK</name>
<sequence length="83" mass="9531">MTFLLIAYVDGELTPRERAEVNNALDTSPGIAARVALFAASSLPYQDELRRNRPRPRGRTRVFSRDRRTALRRTFRRNGGQLD</sequence>
<evidence type="ECO:0000313" key="4">
    <source>
        <dbReference type="Proteomes" id="UP001430614"/>
    </source>
</evidence>
<dbReference type="Proteomes" id="UP001430614">
    <property type="component" value="Unassembled WGS sequence"/>
</dbReference>
<protein>
    <submittedName>
        <fullName evidence="3">Zf-HC2 domain-containing protein</fullName>
    </submittedName>
</protein>
<comment type="caution">
    <text evidence="3">The sequence shown here is derived from an EMBL/GenBank/DDBJ whole genome shotgun (WGS) entry which is preliminary data.</text>
</comment>